<dbReference type="GO" id="GO:0030170">
    <property type="term" value="F:pyridoxal phosphate binding"/>
    <property type="evidence" value="ECO:0007669"/>
    <property type="project" value="InterPro"/>
</dbReference>
<dbReference type="Pfam" id="PF03473">
    <property type="entry name" value="MOSC"/>
    <property type="match status" value="1"/>
</dbReference>
<evidence type="ECO:0000259" key="1">
    <source>
        <dbReference type="PROSITE" id="PS51340"/>
    </source>
</evidence>
<dbReference type="SUPFAM" id="SSF50800">
    <property type="entry name" value="PK beta-barrel domain-like"/>
    <property type="match status" value="1"/>
</dbReference>
<name>A0A9W6IY99_9HYPH</name>
<dbReference type="PROSITE" id="PS51340">
    <property type="entry name" value="MOSC"/>
    <property type="match status" value="1"/>
</dbReference>
<reference evidence="2" key="1">
    <citation type="journal article" date="2014" name="Int. J. Syst. Evol. Microbiol.">
        <title>Complete genome sequence of Corynebacterium casei LMG S-19264T (=DSM 44701T), isolated from a smear-ripened cheese.</title>
        <authorList>
            <consortium name="US DOE Joint Genome Institute (JGI-PGF)"/>
            <person name="Walter F."/>
            <person name="Albersmeier A."/>
            <person name="Kalinowski J."/>
            <person name="Ruckert C."/>
        </authorList>
    </citation>
    <scope>NUCLEOTIDE SEQUENCE</scope>
    <source>
        <strain evidence="2">VKM B-1606</strain>
    </source>
</reference>
<dbReference type="RefSeq" id="WP_204951723.1">
    <property type="nucleotide sequence ID" value="NZ_BSFF01000010.1"/>
</dbReference>
<proteinExistence type="predicted"/>
<dbReference type="Gene3D" id="2.40.33.20">
    <property type="entry name" value="PK beta-barrel domain-like"/>
    <property type="match status" value="1"/>
</dbReference>
<evidence type="ECO:0000313" key="2">
    <source>
        <dbReference type="EMBL" id="GLK57515.1"/>
    </source>
</evidence>
<gene>
    <name evidence="2" type="ORF">GCM10008170_35350</name>
    <name evidence="3" type="ORF">JOD31_003521</name>
</gene>
<dbReference type="PANTHER" id="PTHR36930:SF1">
    <property type="entry name" value="MOSC DOMAIN-CONTAINING PROTEIN"/>
    <property type="match status" value="1"/>
</dbReference>
<dbReference type="InterPro" id="IPR011037">
    <property type="entry name" value="Pyrv_Knase-like_insert_dom_sf"/>
</dbReference>
<reference evidence="3 4" key="2">
    <citation type="submission" date="2021-01" db="EMBL/GenBank/DDBJ databases">
        <title>Genomic Encyclopedia of Type Strains, Phase IV (KMG-IV): sequencing the most valuable type-strain genomes for metagenomic binning, comparative biology and taxonomic classification.</title>
        <authorList>
            <person name="Goeker M."/>
        </authorList>
    </citation>
    <scope>NUCLEOTIDE SEQUENCE [LARGE SCALE GENOMIC DNA]</scope>
    <source>
        <strain evidence="3 4">DSM 6130</strain>
    </source>
</reference>
<evidence type="ECO:0000313" key="5">
    <source>
        <dbReference type="Proteomes" id="UP001143400"/>
    </source>
</evidence>
<comment type="caution">
    <text evidence="2">The sequence shown here is derived from an EMBL/GenBank/DDBJ whole genome shotgun (WGS) entry which is preliminary data.</text>
</comment>
<dbReference type="EMBL" id="JAFBCY010000004">
    <property type="protein sequence ID" value="MBM7853270.1"/>
    <property type="molecule type" value="Genomic_DNA"/>
</dbReference>
<dbReference type="InterPro" id="IPR005302">
    <property type="entry name" value="MoCF_Sase_C"/>
</dbReference>
<protein>
    <submittedName>
        <fullName evidence="2">Molybdenum cofactor sulfurase</fullName>
    </submittedName>
</protein>
<reference evidence="2" key="3">
    <citation type="submission" date="2023-01" db="EMBL/GenBank/DDBJ databases">
        <authorList>
            <person name="Sun Q."/>
            <person name="Evtushenko L."/>
        </authorList>
    </citation>
    <scope>NUCLEOTIDE SEQUENCE</scope>
    <source>
        <strain evidence="2">VKM B-1606</strain>
    </source>
</reference>
<dbReference type="Proteomes" id="UP001143400">
    <property type="component" value="Unassembled WGS sequence"/>
</dbReference>
<sequence length="198" mass="20577">MSRDLLGAVSVHPGRRLTARLAQTLAVAGAASFETAPVAGLTLTLEGVPGDPHAGFTRRAGPREPWHPRGTEIRSGRQLSIVSVEELAEIAGAMGLPAVEAGWIGADLVLDGLPSLSFLPAGTRLFFEGGACVVVEAQNAPCRDAGRAIAGHTGRPGDELSFPKIAKRLRGAVASVERAGEVTAGSDVTVRVPEQWVY</sequence>
<dbReference type="Proteomes" id="UP000758856">
    <property type="component" value="Unassembled WGS sequence"/>
</dbReference>
<evidence type="ECO:0000313" key="3">
    <source>
        <dbReference type="EMBL" id="MBM7853270.1"/>
    </source>
</evidence>
<organism evidence="2 5">
    <name type="scientific">Methylopila capsulata</name>
    <dbReference type="NCBI Taxonomy" id="61654"/>
    <lineage>
        <taxon>Bacteria</taxon>
        <taxon>Pseudomonadati</taxon>
        <taxon>Pseudomonadota</taxon>
        <taxon>Alphaproteobacteria</taxon>
        <taxon>Hyphomicrobiales</taxon>
        <taxon>Methylopilaceae</taxon>
        <taxon>Methylopila</taxon>
    </lineage>
</organism>
<dbReference type="GO" id="GO:0030151">
    <property type="term" value="F:molybdenum ion binding"/>
    <property type="evidence" value="ECO:0007669"/>
    <property type="project" value="InterPro"/>
</dbReference>
<dbReference type="AlphaFoldDB" id="A0A9W6IY99"/>
<keyword evidence="4" id="KW-1185">Reference proteome</keyword>
<feature type="domain" description="MOSC" evidence="1">
    <location>
        <begin position="35"/>
        <end position="191"/>
    </location>
</feature>
<evidence type="ECO:0000313" key="4">
    <source>
        <dbReference type="Proteomes" id="UP000758856"/>
    </source>
</evidence>
<dbReference type="InterPro" id="IPR052716">
    <property type="entry name" value="MOSC_domain"/>
</dbReference>
<dbReference type="EMBL" id="BSFF01000010">
    <property type="protein sequence ID" value="GLK57515.1"/>
    <property type="molecule type" value="Genomic_DNA"/>
</dbReference>
<dbReference type="GO" id="GO:0003824">
    <property type="term" value="F:catalytic activity"/>
    <property type="evidence" value="ECO:0007669"/>
    <property type="project" value="InterPro"/>
</dbReference>
<dbReference type="PANTHER" id="PTHR36930">
    <property type="entry name" value="METAL-SULFUR CLUSTER BIOSYNTHESIS PROTEINS YUAD-RELATED"/>
    <property type="match status" value="1"/>
</dbReference>
<accession>A0A9W6IY99</accession>